<evidence type="ECO:0000313" key="3">
    <source>
        <dbReference type="Proteomes" id="UP000604046"/>
    </source>
</evidence>
<dbReference type="InterPro" id="IPR005135">
    <property type="entry name" value="Endo/exonuclease/phosphatase"/>
</dbReference>
<dbReference type="AlphaFoldDB" id="A0A812GMH8"/>
<dbReference type="GO" id="GO:0003824">
    <property type="term" value="F:catalytic activity"/>
    <property type="evidence" value="ECO:0007669"/>
    <property type="project" value="InterPro"/>
</dbReference>
<protein>
    <recommendedName>
        <fullName evidence="1">Endonuclease/exonuclease/phosphatase domain-containing protein</fullName>
    </recommendedName>
</protein>
<reference evidence="2" key="1">
    <citation type="submission" date="2021-02" db="EMBL/GenBank/DDBJ databases">
        <authorList>
            <person name="Dougan E. K."/>
            <person name="Rhodes N."/>
            <person name="Thang M."/>
            <person name="Chan C."/>
        </authorList>
    </citation>
    <scope>NUCLEOTIDE SEQUENCE</scope>
</reference>
<dbReference type="SUPFAM" id="SSF56219">
    <property type="entry name" value="DNase I-like"/>
    <property type="match status" value="1"/>
</dbReference>
<dbReference type="Gene3D" id="3.50.4.10">
    <property type="entry name" value="Hepatocyte Growth Factor"/>
    <property type="match status" value="1"/>
</dbReference>
<dbReference type="Proteomes" id="UP000604046">
    <property type="component" value="Unassembled WGS sequence"/>
</dbReference>
<sequence>MGLESLSRTMALHEETQLLAEPAFSKSVRIPHPAVAACWTYKSAAIASLLLSLSVFIGVGVHLRRERSRPPAFESLYKFGQVADFAHYQASAKGLCSKSAPQDNMEALPIAEPSIRPRLGLCKSGSESGKLLPQDFPCNFSKTWSCPSFGADVKANASGVATADGSLGYHCCCEVDRPRSVTWSRHPFQNDNEVMPVPQTVRIKVVTYNIFWWSLFGVHHGNNGTAGGVIATSMVREPIDLIAFQECRDKDRVLHDAGLLRSFHTFGGKYEKCIALNKDAWVWLQEGEEDVAADTYWNDFGPRGVMWARVWHRASGLRVFFANFHGPLAINSGGDCGGFRTARNILKVIREKSEFGDIVILAGDFNANPASSTIQELRKSLTHALAGRIFAGIDNIFSNLAPSSVVAREDLGTGGSDHHALATVFEVHTGGYLQPMTFAQEMPYTEAILAGLRTGFPKDDWIHFWCGLEASGVSYNPLGGSGRVIDKKVSTPDHCCRECQRSVVCRAFRFEGIPGSNTTRCTLMSTYEIGEKDSTYTFVASGLAAEAAIEFAERTFRAYTPVTMI</sequence>
<dbReference type="EMBL" id="CAJNDS010000034">
    <property type="protein sequence ID" value="CAE6927076.1"/>
    <property type="molecule type" value="Genomic_DNA"/>
</dbReference>
<evidence type="ECO:0000259" key="1">
    <source>
        <dbReference type="Pfam" id="PF03372"/>
    </source>
</evidence>
<feature type="domain" description="Endonuclease/exonuclease/phosphatase" evidence="1">
    <location>
        <begin position="234"/>
        <end position="418"/>
    </location>
</feature>
<gene>
    <name evidence="2" type="ORF">SNAT2548_LOCUS696</name>
</gene>
<dbReference type="Pfam" id="PF03372">
    <property type="entry name" value="Exo_endo_phos"/>
    <property type="match status" value="1"/>
</dbReference>
<dbReference type="InterPro" id="IPR036691">
    <property type="entry name" value="Endo/exonu/phosph_ase_sf"/>
</dbReference>
<accession>A0A812GMH8</accession>
<evidence type="ECO:0000313" key="2">
    <source>
        <dbReference type="EMBL" id="CAE6927076.1"/>
    </source>
</evidence>
<organism evidence="2 3">
    <name type="scientific">Symbiodinium natans</name>
    <dbReference type="NCBI Taxonomy" id="878477"/>
    <lineage>
        <taxon>Eukaryota</taxon>
        <taxon>Sar</taxon>
        <taxon>Alveolata</taxon>
        <taxon>Dinophyceae</taxon>
        <taxon>Suessiales</taxon>
        <taxon>Symbiodiniaceae</taxon>
        <taxon>Symbiodinium</taxon>
    </lineage>
</organism>
<proteinExistence type="predicted"/>
<name>A0A812GMH8_9DINO</name>
<comment type="caution">
    <text evidence="2">The sequence shown here is derived from an EMBL/GenBank/DDBJ whole genome shotgun (WGS) entry which is preliminary data.</text>
</comment>
<dbReference type="OrthoDB" id="407020at2759"/>
<dbReference type="Gene3D" id="3.60.10.10">
    <property type="entry name" value="Endonuclease/exonuclease/phosphatase"/>
    <property type="match status" value="1"/>
</dbReference>
<keyword evidence="3" id="KW-1185">Reference proteome</keyword>